<organism evidence="1 2">
    <name type="scientific">Pantoea allii</name>
    <dbReference type="NCBI Taxonomy" id="574096"/>
    <lineage>
        <taxon>Bacteria</taxon>
        <taxon>Pseudomonadati</taxon>
        <taxon>Pseudomonadota</taxon>
        <taxon>Gammaproteobacteria</taxon>
        <taxon>Enterobacterales</taxon>
        <taxon>Erwiniaceae</taxon>
        <taxon>Pantoea</taxon>
    </lineage>
</organism>
<protein>
    <submittedName>
        <fullName evidence="1">Uncharacterized protein</fullName>
    </submittedName>
</protein>
<dbReference type="GeneID" id="99737061"/>
<dbReference type="Proteomes" id="UP001197236">
    <property type="component" value="Unassembled WGS sequence"/>
</dbReference>
<evidence type="ECO:0000313" key="1">
    <source>
        <dbReference type="EMBL" id="MBW1256172.1"/>
    </source>
</evidence>
<sequence>MYPGSPEDAGTMLSMLNTDKCAVNLAQGNAPCRRRPSGKRREPCGESAQHFAARLSGYPA</sequence>
<comment type="caution">
    <text evidence="1">The sequence shown here is derived from an EMBL/GenBank/DDBJ whole genome shotgun (WGS) entry which is preliminary data.</text>
</comment>
<accession>A0ABS6VBC9</accession>
<name>A0ABS6VBC9_9GAMM</name>
<reference evidence="1 2" key="1">
    <citation type="submission" date="2021-07" db="EMBL/GenBank/DDBJ databases">
        <title>A novel phosphonate cluster across the Pantoea species complex is important for pathogenicity in onion.</title>
        <authorList>
            <person name="Zhao M."/>
            <person name="Stice S."/>
            <person name="Shin G.Y."/>
            <person name="Coutinho T."/>
            <person name="Gitaitis R."/>
            <person name="Kvitko B."/>
            <person name="Dutta B."/>
        </authorList>
    </citation>
    <scope>NUCLEOTIDE SEQUENCE [LARGE SCALE GENOMIC DNA]</scope>
    <source>
        <strain evidence="1 2">BD 382</strain>
    </source>
</reference>
<dbReference type="EMBL" id="JAHVXZ010000001">
    <property type="protein sequence ID" value="MBW1256172.1"/>
    <property type="molecule type" value="Genomic_DNA"/>
</dbReference>
<proteinExistence type="predicted"/>
<dbReference type="RefSeq" id="WP_063879495.1">
    <property type="nucleotide sequence ID" value="NZ_CP125958.1"/>
</dbReference>
<gene>
    <name evidence="1" type="ORF">KYI95_02940</name>
</gene>
<evidence type="ECO:0000313" key="2">
    <source>
        <dbReference type="Proteomes" id="UP001197236"/>
    </source>
</evidence>
<keyword evidence="2" id="KW-1185">Reference proteome</keyword>